<dbReference type="Proteomes" id="UP000307440">
    <property type="component" value="Unassembled WGS sequence"/>
</dbReference>
<keyword evidence="2" id="KW-1185">Reference proteome</keyword>
<dbReference type="EMBL" id="ML210149">
    <property type="protein sequence ID" value="TFK29448.1"/>
    <property type="molecule type" value="Genomic_DNA"/>
</dbReference>
<sequence>MYVLLNSLVRCPNLSCPPRLSSRFRLAKYRMCIVSGLMQYDIYLFPLSLSLFGLVVVDWDSDLKEGVSMYVPRGLGDCGLVLEGTAMGFGARMHFELATGLRSTPIASLESILRFMESPEVTVSPAVPASRSLFTVWRSGGVCPRSFQGVGSAGERALATNEQHEPLTIVPTSMLIGLWEDIYSFWGIQILVKLCKAQAKTSAVREILNQSRSNLLFHFASGVHPARNTGDPRSAEPDAVAVKILRRFVLIAFGKAQCTRDRDSSGWDVWRYLDTCAVAAIGGWAESPSRVLCRFGILWKDWGVRLWVVCATLTARILQPEGDLGLSFPSAFLNLTARGILMDLCAIPSKSRTELKEMIFVRRLSSCCYFRRVWHNDGGRESFSTVSAAVLKGIGNITMTSSPFDDCAPDDSDTYHSVLETRMLLFCGLHLWAVARTVGELLTKSLYAMNRKGLGEKILLYRILVRKEFEKDGQFNPAGLFGVPVVALALASRLDWRLMLAHAQGRLRFGSD</sequence>
<proteinExistence type="predicted"/>
<organism evidence="1 2">
    <name type="scientific">Coprinopsis marcescibilis</name>
    <name type="common">Agaric fungus</name>
    <name type="synonym">Psathyrella marcescibilis</name>
    <dbReference type="NCBI Taxonomy" id="230819"/>
    <lineage>
        <taxon>Eukaryota</taxon>
        <taxon>Fungi</taxon>
        <taxon>Dikarya</taxon>
        <taxon>Basidiomycota</taxon>
        <taxon>Agaricomycotina</taxon>
        <taxon>Agaricomycetes</taxon>
        <taxon>Agaricomycetidae</taxon>
        <taxon>Agaricales</taxon>
        <taxon>Agaricineae</taxon>
        <taxon>Psathyrellaceae</taxon>
        <taxon>Coprinopsis</taxon>
    </lineage>
</organism>
<accession>A0A5C3L9K7</accession>
<name>A0A5C3L9K7_COPMA</name>
<evidence type="ECO:0000313" key="2">
    <source>
        <dbReference type="Proteomes" id="UP000307440"/>
    </source>
</evidence>
<reference evidence="1 2" key="1">
    <citation type="journal article" date="2019" name="Nat. Ecol. Evol.">
        <title>Megaphylogeny resolves global patterns of mushroom evolution.</title>
        <authorList>
            <person name="Varga T."/>
            <person name="Krizsan K."/>
            <person name="Foldi C."/>
            <person name="Dima B."/>
            <person name="Sanchez-Garcia M."/>
            <person name="Sanchez-Ramirez S."/>
            <person name="Szollosi G.J."/>
            <person name="Szarkandi J.G."/>
            <person name="Papp V."/>
            <person name="Albert L."/>
            <person name="Andreopoulos W."/>
            <person name="Angelini C."/>
            <person name="Antonin V."/>
            <person name="Barry K.W."/>
            <person name="Bougher N.L."/>
            <person name="Buchanan P."/>
            <person name="Buyck B."/>
            <person name="Bense V."/>
            <person name="Catcheside P."/>
            <person name="Chovatia M."/>
            <person name="Cooper J."/>
            <person name="Damon W."/>
            <person name="Desjardin D."/>
            <person name="Finy P."/>
            <person name="Geml J."/>
            <person name="Haridas S."/>
            <person name="Hughes K."/>
            <person name="Justo A."/>
            <person name="Karasinski D."/>
            <person name="Kautmanova I."/>
            <person name="Kiss B."/>
            <person name="Kocsube S."/>
            <person name="Kotiranta H."/>
            <person name="LaButti K.M."/>
            <person name="Lechner B.E."/>
            <person name="Liimatainen K."/>
            <person name="Lipzen A."/>
            <person name="Lukacs Z."/>
            <person name="Mihaltcheva S."/>
            <person name="Morgado L.N."/>
            <person name="Niskanen T."/>
            <person name="Noordeloos M.E."/>
            <person name="Ohm R.A."/>
            <person name="Ortiz-Santana B."/>
            <person name="Ovrebo C."/>
            <person name="Racz N."/>
            <person name="Riley R."/>
            <person name="Savchenko A."/>
            <person name="Shiryaev A."/>
            <person name="Soop K."/>
            <person name="Spirin V."/>
            <person name="Szebenyi C."/>
            <person name="Tomsovsky M."/>
            <person name="Tulloss R.E."/>
            <person name="Uehling J."/>
            <person name="Grigoriev I.V."/>
            <person name="Vagvolgyi C."/>
            <person name="Papp T."/>
            <person name="Martin F.M."/>
            <person name="Miettinen O."/>
            <person name="Hibbett D.S."/>
            <person name="Nagy L.G."/>
        </authorList>
    </citation>
    <scope>NUCLEOTIDE SEQUENCE [LARGE SCALE GENOMIC DNA]</scope>
    <source>
        <strain evidence="1 2">CBS 121175</strain>
    </source>
</reference>
<evidence type="ECO:0000313" key="1">
    <source>
        <dbReference type="EMBL" id="TFK29448.1"/>
    </source>
</evidence>
<gene>
    <name evidence="1" type="ORF">FA15DRAFT_736270</name>
</gene>
<dbReference type="AlphaFoldDB" id="A0A5C3L9K7"/>
<protein>
    <submittedName>
        <fullName evidence="1">Uncharacterized protein</fullName>
    </submittedName>
</protein>